<dbReference type="Gene3D" id="3.40.50.300">
    <property type="entry name" value="P-loop containing nucleotide triphosphate hydrolases"/>
    <property type="match status" value="1"/>
</dbReference>
<dbReference type="EMBL" id="ABVR01000042">
    <property type="protein sequence ID" value="EEG89005.1"/>
    <property type="molecule type" value="Genomic_DNA"/>
</dbReference>
<evidence type="ECO:0000313" key="1">
    <source>
        <dbReference type="EMBL" id="EEG89005.1"/>
    </source>
</evidence>
<reference evidence="1 2" key="2">
    <citation type="submission" date="2009-03" db="EMBL/GenBank/DDBJ databases">
        <title>Draft genome sequence of Coprococcus comes (ATCC 27758).</title>
        <authorList>
            <person name="Sudarsanam P."/>
            <person name="Ley R."/>
            <person name="Guruge J."/>
            <person name="Turnbaugh P.J."/>
            <person name="Mahowald M."/>
            <person name="Liep D."/>
            <person name="Gordon J."/>
        </authorList>
    </citation>
    <scope>NUCLEOTIDE SEQUENCE [LARGE SCALE GENOMIC DNA]</scope>
    <source>
        <strain evidence="1 2">ATCC 27758</strain>
    </source>
</reference>
<dbReference type="InterPro" id="IPR027417">
    <property type="entry name" value="P-loop_NTPase"/>
</dbReference>
<proteinExistence type="predicted"/>
<sequence length="207" mass="23621">MAKRIITISREFGSGGRFIGEKVAKKLGIAYYDKNIINDIAEKSGLSPEYVQKNAELSPKKGLFAYAFAGRDITGKSVEDMVYEAQRKVILELADKESCVIIGRNADYILKDRDDVLNVFIYGDMPEKTKRIMGLYNVEEKEAVKMMADTDKRRMTNYNFYTDQKWGKTSNYTLCLNSSQLGYDRCEAIIIECAKIKICLHFSKNKV</sequence>
<name>C0BD54_9FIRM</name>
<accession>C0BD54</accession>
<dbReference type="Proteomes" id="UP000003793">
    <property type="component" value="Unassembled WGS sequence"/>
</dbReference>
<dbReference type="Pfam" id="PF13189">
    <property type="entry name" value="Cytidylate_kin2"/>
    <property type="match status" value="1"/>
</dbReference>
<comment type="caution">
    <text evidence="1">The sequence shown here is derived from an EMBL/GenBank/DDBJ whole genome shotgun (WGS) entry which is preliminary data.</text>
</comment>
<dbReference type="AlphaFoldDB" id="C0BD54"/>
<dbReference type="HOGENOM" id="CLU_065155_3_1_9"/>
<protein>
    <recommendedName>
        <fullName evidence="3">Cytidylate kinase</fullName>
    </recommendedName>
</protein>
<organism evidence="1 2">
    <name type="scientific">Coprococcus comes ATCC 27758</name>
    <dbReference type="NCBI Taxonomy" id="470146"/>
    <lineage>
        <taxon>Bacteria</taxon>
        <taxon>Bacillati</taxon>
        <taxon>Bacillota</taxon>
        <taxon>Clostridia</taxon>
        <taxon>Lachnospirales</taxon>
        <taxon>Lachnospiraceae</taxon>
        <taxon>Coprococcus</taxon>
    </lineage>
</organism>
<reference evidence="1 2" key="1">
    <citation type="submission" date="2009-02" db="EMBL/GenBank/DDBJ databases">
        <authorList>
            <person name="Fulton L."/>
            <person name="Clifton S."/>
            <person name="Fulton B."/>
            <person name="Xu J."/>
            <person name="Minx P."/>
            <person name="Pepin K.H."/>
            <person name="Johnson M."/>
            <person name="Bhonagiri V."/>
            <person name="Nash W.E."/>
            <person name="Mardis E.R."/>
            <person name="Wilson R.K."/>
        </authorList>
    </citation>
    <scope>NUCLEOTIDE SEQUENCE [LARGE SCALE GENOMIC DNA]</scope>
    <source>
        <strain evidence="1 2">ATCC 27758</strain>
    </source>
</reference>
<evidence type="ECO:0000313" key="2">
    <source>
        <dbReference type="Proteomes" id="UP000003793"/>
    </source>
</evidence>
<gene>
    <name evidence="1" type="ORF">COPCOM_03095</name>
</gene>
<evidence type="ECO:0008006" key="3">
    <source>
        <dbReference type="Google" id="ProtNLM"/>
    </source>
</evidence>